<organism evidence="1 2">
    <name type="scientific">Liparis tanakae</name>
    <name type="common">Tanaka's snailfish</name>
    <dbReference type="NCBI Taxonomy" id="230148"/>
    <lineage>
        <taxon>Eukaryota</taxon>
        <taxon>Metazoa</taxon>
        <taxon>Chordata</taxon>
        <taxon>Craniata</taxon>
        <taxon>Vertebrata</taxon>
        <taxon>Euteleostomi</taxon>
        <taxon>Actinopterygii</taxon>
        <taxon>Neopterygii</taxon>
        <taxon>Teleostei</taxon>
        <taxon>Neoteleostei</taxon>
        <taxon>Acanthomorphata</taxon>
        <taxon>Eupercaria</taxon>
        <taxon>Perciformes</taxon>
        <taxon>Cottioidei</taxon>
        <taxon>Cottales</taxon>
        <taxon>Liparidae</taxon>
        <taxon>Liparis</taxon>
    </lineage>
</organism>
<comment type="caution">
    <text evidence="1">The sequence shown here is derived from an EMBL/GenBank/DDBJ whole genome shotgun (WGS) entry which is preliminary data.</text>
</comment>
<accession>A0A4Z2HNT3</accession>
<proteinExistence type="predicted"/>
<gene>
    <name evidence="1" type="ORF">EYF80_022559</name>
</gene>
<protein>
    <submittedName>
        <fullName evidence="1">Uncharacterized protein</fullName>
    </submittedName>
</protein>
<reference evidence="1 2" key="1">
    <citation type="submission" date="2019-03" db="EMBL/GenBank/DDBJ databases">
        <title>First draft genome of Liparis tanakae, snailfish: a comprehensive survey of snailfish specific genes.</title>
        <authorList>
            <person name="Kim W."/>
            <person name="Song I."/>
            <person name="Jeong J.-H."/>
            <person name="Kim D."/>
            <person name="Kim S."/>
            <person name="Ryu S."/>
            <person name="Song J.Y."/>
            <person name="Lee S.K."/>
        </authorList>
    </citation>
    <scope>NUCLEOTIDE SEQUENCE [LARGE SCALE GENOMIC DNA]</scope>
    <source>
        <tissue evidence="1">Muscle</tissue>
    </source>
</reference>
<dbReference type="AlphaFoldDB" id="A0A4Z2HNT3"/>
<evidence type="ECO:0000313" key="1">
    <source>
        <dbReference type="EMBL" id="TNN67221.1"/>
    </source>
</evidence>
<keyword evidence="2" id="KW-1185">Reference proteome</keyword>
<dbReference type="EMBL" id="SRLO01000207">
    <property type="protein sequence ID" value="TNN67221.1"/>
    <property type="molecule type" value="Genomic_DNA"/>
</dbReference>
<sequence>MIRLGPPRHGVLLDRWTAGFFPNAPYEDKALRHLSDHMTAVELHHCTHWTSSTPQRRSVLH</sequence>
<name>A0A4Z2HNT3_9TELE</name>
<dbReference type="Proteomes" id="UP000314294">
    <property type="component" value="Unassembled WGS sequence"/>
</dbReference>
<evidence type="ECO:0000313" key="2">
    <source>
        <dbReference type="Proteomes" id="UP000314294"/>
    </source>
</evidence>